<reference evidence="3" key="1">
    <citation type="journal article" date="2019" name="Int. J. Syst. Evol. Microbiol.">
        <title>The Global Catalogue of Microorganisms (GCM) 10K type strain sequencing project: providing services to taxonomists for standard genome sequencing and annotation.</title>
        <authorList>
            <consortium name="The Broad Institute Genomics Platform"/>
            <consortium name="The Broad Institute Genome Sequencing Center for Infectious Disease"/>
            <person name="Wu L."/>
            <person name="Ma J."/>
        </authorList>
    </citation>
    <scope>NUCLEOTIDE SEQUENCE [LARGE SCALE GENOMIC DNA]</scope>
    <source>
        <strain evidence="3">CGMCC 4.1469</strain>
    </source>
</reference>
<dbReference type="Proteomes" id="UP001596052">
    <property type="component" value="Unassembled WGS sequence"/>
</dbReference>
<proteinExistence type="predicted"/>
<dbReference type="RefSeq" id="WP_377165148.1">
    <property type="nucleotide sequence ID" value="NZ_JBHSMQ010000002.1"/>
</dbReference>
<evidence type="ECO:0000313" key="2">
    <source>
        <dbReference type="EMBL" id="MFC5454751.1"/>
    </source>
</evidence>
<dbReference type="GO" id="GO:0016787">
    <property type="term" value="F:hydrolase activity"/>
    <property type="evidence" value="ECO:0007669"/>
    <property type="project" value="UniProtKB-KW"/>
</dbReference>
<keyword evidence="2" id="KW-0378">Hydrolase</keyword>
<dbReference type="Gene3D" id="3.40.50.1110">
    <property type="entry name" value="SGNH hydrolase"/>
    <property type="match status" value="1"/>
</dbReference>
<comment type="caution">
    <text evidence="2">The sequence shown here is derived from an EMBL/GenBank/DDBJ whole genome shotgun (WGS) entry which is preliminary data.</text>
</comment>
<dbReference type="SUPFAM" id="SSF52266">
    <property type="entry name" value="SGNH hydrolase"/>
    <property type="match status" value="1"/>
</dbReference>
<dbReference type="InterPro" id="IPR036514">
    <property type="entry name" value="SGNH_hydro_sf"/>
</dbReference>
<evidence type="ECO:0000313" key="3">
    <source>
        <dbReference type="Proteomes" id="UP001596052"/>
    </source>
</evidence>
<feature type="chain" id="PRO_5045889012" evidence="1">
    <location>
        <begin position="25"/>
        <end position="243"/>
    </location>
</feature>
<keyword evidence="3" id="KW-1185">Reference proteome</keyword>
<accession>A0ABW0KPA5</accession>
<sequence length="243" mass="26710">MSARSHLLPIATGLLLFTASLLHSQTPAAPVETDQRLHADGKSWKFNKAVIVDKSRPRVLLIGDSILGGYMNPVIEAMKGKAYVDAWMHPHAQSENLNKLLAAALQEHGPYDIIHFNMGLHGWQPGRIKEGTFKPLTLAFIQVIRTQLPKAKIIWASSTPVTVKGRPGEADPVINPIIIEHNRLAAEVMAEAHVPIDDLYALLAPKLDLARGDQFHWKPEAYQLLAKSVTESLLQNLPAAASK</sequence>
<keyword evidence="1" id="KW-0732">Signal</keyword>
<feature type="signal peptide" evidence="1">
    <location>
        <begin position="1"/>
        <end position="24"/>
    </location>
</feature>
<evidence type="ECO:0000256" key="1">
    <source>
        <dbReference type="SAM" id="SignalP"/>
    </source>
</evidence>
<dbReference type="CDD" id="cd00229">
    <property type="entry name" value="SGNH_hydrolase"/>
    <property type="match status" value="1"/>
</dbReference>
<dbReference type="EMBL" id="JBHSMQ010000002">
    <property type="protein sequence ID" value="MFC5454751.1"/>
    <property type="molecule type" value="Genomic_DNA"/>
</dbReference>
<organism evidence="2 3">
    <name type="scientific">Prosthecobacter fluviatilis</name>
    <dbReference type="NCBI Taxonomy" id="445931"/>
    <lineage>
        <taxon>Bacteria</taxon>
        <taxon>Pseudomonadati</taxon>
        <taxon>Verrucomicrobiota</taxon>
        <taxon>Verrucomicrobiia</taxon>
        <taxon>Verrucomicrobiales</taxon>
        <taxon>Verrucomicrobiaceae</taxon>
        <taxon>Prosthecobacter</taxon>
    </lineage>
</organism>
<gene>
    <name evidence="2" type="ORF">ACFQDI_07805</name>
</gene>
<protein>
    <submittedName>
        <fullName evidence="2">SGNH/GDSL hydrolase family protein</fullName>
    </submittedName>
</protein>
<name>A0ABW0KPA5_9BACT</name>